<keyword evidence="3" id="KW-1185">Reference proteome</keyword>
<dbReference type="AlphaFoldDB" id="A0AAD6VL31"/>
<feature type="compositionally biased region" description="Basic residues" evidence="1">
    <location>
        <begin position="117"/>
        <end position="144"/>
    </location>
</feature>
<sequence length="360" mass="38842">MVLYHEVEHRESDAAGPGSTDGQHAHAHARLQLLHAQAHEMAAAAHWADTAAWTEFCIEEAAVCGARWGRCARRAIRVDVALAGVAAGAVSVGAARHAVSAGVAACALAGGAAHGQHARTRWRRRRIGPTQRRGRSSASRRPRCAARAGGGGPRSVPARAGAAALLGYTLDAAATPQAVVLVAQPEALSPRTLAGWRGTLQGSGSGGRQKRARHAPASLRRQRRGAARWQWRRCVVGRRFRGVTGRCRGVAEGRRRWASKPNPRTVCANIAGRQRRASKARTRGVAGWRRRWGVETQPAHTRKSVQQRGAAAVRRCRRQQRGAQGIAVLQRVENVRAVKWHQHIPPRQALRGAGDVRHSV</sequence>
<reference evidence="2" key="1">
    <citation type="submission" date="2023-03" db="EMBL/GenBank/DDBJ databases">
        <title>Massive genome expansion in bonnet fungi (Mycena s.s.) driven by repeated elements and novel gene families across ecological guilds.</title>
        <authorList>
            <consortium name="Lawrence Berkeley National Laboratory"/>
            <person name="Harder C.B."/>
            <person name="Miyauchi S."/>
            <person name="Viragh M."/>
            <person name="Kuo A."/>
            <person name="Thoen E."/>
            <person name="Andreopoulos B."/>
            <person name="Lu D."/>
            <person name="Skrede I."/>
            <person name="Drula E."/>
            <person name="Henrissat B."/>
            <person name="Morin E."/>
            <person name="Kohler A."/>
            <person name="Barry K."/>
            <person name="LaButti K."/>
            <person name="Morin E."/>
            <person name="Salamov A."/>
            <person name="Lipzen A."/>
            <person name="Mereny Z."/>
            <person name="Hegedus B."/>
            <person name="Baldrian P."/>
            <person name="Stursova M."/>
            <person name="Weitz H."/>
            <person name="Taylor A."/>
            <person name="Grigoriev I.V."/>
            <person name="Nagy L.G."/>
            <person name="Martin F."/>
            <person name="Kauserud H."/>
        </authorList>
    </citation>
    <scope>NUCLEOTIDE SEQUENCE</scope>
    <source>
        <strain evidence="2">9144</strain>
    </source>
</reference>
<evidence type="ECO:0000313" key="2">
    <source>
        <dbReference type="EMBL" id="KAJ7216021.1"/>
    </source>
</evidence>
<dbReference type="EMBL" id="JARJCW010000016">
    <property type="protein sequence ID" value="KAJ7216021.1"/>
    <property type="molecule type" value="Genomic_DNA"/>
</dbReference>
<dbReference type="Proteomes" id="UP001219525">
    <property type="component" value="Unassembled WGS sequence"/>
</dbReference>
<accession>A0AAD6VL31</accession>
<evidence type="ECO:0000256" key="1">
    <source>
        <dbReference type="SAM" id="MobiDB-lite"/>
    </source>
</evidence>
<comment type="caution">
    <text evidence="2">The sequence shown here is derived from an EMBL/GenBank/DDBJ whole genome shotgun (WGS) entry which is preliminary data.</text>
</comment>
<gene>
    <name evidence="2" type="ORF">GGX14DRAFT_391685</name>
</gene>
<organism evidence="2 3">
    <name type="scientific">Mycena pura</name>
    <dbReference type="NCBI Taxonomy" id="153505"/>
    <lineage>
        <taxon>Eukaryota</taxon>
        <taxon>Fungi</taxon>
        <taxon>Dikarya</taxon>
        <taxon>Basidiomycota</taxon>
        <taxon>Agaricomycotina</taxon>
        <taxon>Agaricomycetes</taxon>
        <taxon>Agaricomycetidae</taxon>
        <taxon>Agaricales</taxon>
        <taxon>Marasmiineae</taxon>
        <taxon>Mycenaceae</taxon>
        <taxon>Mycena</taxon>
    </lineage>
</organism>
<feature type="compositionally biased region" description="Basic residues" evidence="1">
    <location>
        <begin position="208"/>
        <end position="223"/>
    </location>
</feature>
<name>A0AAD6VL31_9AGAR</name>
<protein>
    <submittedName>
        <fullName evidence="2">Uncharacterized protein</fullName>
    </submittedName>
</protein>
<feature type="region of interest" description="Disordered" evidence="1">
    <location>
        <begin position="117"/>
        <end position="156"/>
    </location>
</feature>
<feature type="region of interest" description="Disordered" evidence="1">
    <location>
        <begin position="198"/>
        <end position="223"/>
    </location>
</feature>
<proteinExistence type="predicted"/>
<evidence type="ECO:0000313" key="3">
    <source>
        <dbReference type="Proteomes" id="UP001219525"/>
    </source>
</evidence>